<accession>A0A6J2JPN7</accession>
<sequence length="120" mass="13288">MRGCAGAGVQPPVYNLGRAPSVPVALRLQTPETYLYPVFEALESGDTPNYEDIHRYLRDGIDLDYVEAYRRHVPVDRPPTPPPPAPPSPPPPPPPLLWPPCVPPFLFLHNIQPPPGFEPL</sequence>
<evidence type="ECO:0000256" key="1">
    <source>
        <dbReference type="SAM" id="MobiDB-lite"/>
    </source>
</evidence>
<feature type="compositionally biased region" description="Pro residues" evidence="1">
    <location>
        <begin position="76"/>
        <end position="94"/>
    </location>
</feature>
<dbReference type="OrthoDB" id="341421at2759"/>
<dbReference type="AlphaFoldDB" id="A0A6J2JPN7"/>
<proteinExistence type="predicted"/>
<name>A0A6J2JPN7_BOMMA</name>
<keyword evidence="2" id="KW-1185">Reference proteome</keyword>
<evidence type="ECO:0000313" key="3">
    <source>
        <dbReference type="RefSeq" id="XP_028031233.1"/>
    </source>
</evidence>
<organism evidence="2 3">
    <name type="scientific">Bombyx mandarina</name>
    <name type="common">Wild silk moth</name>
    <name type="synonym">Wild silkworm</name>
    <dbReference type="NCBI Taxonomy" id="7092"/>
    <lineage>
        <taxon>Eukaryota</taxon>
        <taxon>Metazoa</taxon>
        <taxon>Ecdysozoa</taxon>
        <taxon>Arthropoda</taxon>
        <taxon>Hexapoda</taxon>
        <taxon>Insecta</taxon>
        <taxon>Pterygota</taxon>
        <taxon>Neoptera</taxon>
        <taxon>Endopterygota</taxon>
        <taxon>Lepidoptera</taxon>
        <taxon>Glossata</taxon>
        <taxon>Ditrysia</taxon>
        <taxon>Bombycoidea</taxon>
        <taxon>Bombycidae</taxon>
        <taxon>Bombycinae</taxon>
        <taxon>Bombyx</taxon>
    </lineage>
</organism>
<dbReference type="Proteomes" id="UP000504629">
    <property type="component" value="Unplaced"/>
</dbReference>
<dbReference type="GeneID" id="114243814"/>
<reference evidence="3" key="1">
    <citation type="submission" date="2025-08" db="UniProtKB">
        <authorList>
            <consortium name="RefSeq"/>
        </authorList>
    </citation>
    <scope>IDENTIFICATION</scope>
    <source>
        <tissue evidence="3">Silk gland</tissue>
    </source>
</reference>
<evidence type="ECO:0000313" key="2">
    <source>
        <dbReference type="Proteomes" id="UP000504629"/>
    </source>
</evidence>
<gene>
    <name evidence="3" type="primary">LOC114243814</name>
</gene>
<dbReference type="RefSeq" id="XP_028031233.1">
    <property type="nucleotide sequence ID" value="XM_028175432.1"/>
</dbReference>
<protein>
    <submittedName>
        <fullName evidence="3">Formin-like protein 8 isoform X2</fullName>
    </submittedName>
</protein>
<feature type="region of interest" description="Disordered" evidence="1">
    <location>
        <begin position="72"/>
        <end position="94"/>
    </location>
</feature>